<organism evidence="2 3">
    <name type="scientific">Deinococcus ficus</name>
    <dbReference type="NCBI Taxonomy" id="317577"/>
    <lineage>
        <taxon>Bacteria</taxon>
        <taxon>Thermotogati</taxon>
        <taxon>Deinococcota</taxon>
        <taxon>Deinococci</taxon>
        <taxon>Deinococcales</taxon>
        <taxon>Deinococcaceae</taxon>
        <taxon>Deinococcus</taxon>
    </lineage>
</organism>
<evidence type="ECO:0000313" key="3">
    <source>
        <dbReference type="Proteomes" id="UP000259030"/>
    </source>
</evidence>
<gene>
    <name evidence="2" type="ORF">DFI_05965</name>
</gene>
<feature type="region of interest" description="Disordered" evidence="1">
    <location>
        <begin position="76"/>
        <end position="95"/>
    </location>
</feature>
<name>A0A221SVC8_9DEIO</name>
<protein>
    <submittedName>
        <fullName evidence="2">Uncharacterized protein</fullName>
    </submittedName>
</protein>
<dbReference type="Proteomes" id="UP000259030">
    <property type="component" value="Chromosome"/>
</dbReference>
<sequence length="95" mass="10287">MPDDRPFLTPPSAAGQEAGGASPAPLFDLAVNRAWRIVQTTGPAALDAWHARTRFARRVPLSVIRAHLASRPAEGEWHWEGGEHGGWAPGRSLFP</sequence>
<evidence type="ECO:0000256" key="1">
    <source>
        <dbReference type="SAM" id="MobiDB-lite"/>
    </source>
</evidence>
<dbReference type="KEGG" id="dfc:DFI_05965"/>
<feature type="region of interest" description="Disordered" evidence="1">
    <location>
        <begin position="1"/>
        <end position="23"/>
    </location>
</feature>
<dbReference type="EMBL" id="CP021081">
    <property type="protein sequence ID" value="ASN80604.1"/>
    <property type="molecule type" value="Genomic_DNA"/>
</dbReference>
<proteinExistence type="predicted"/>
<keyword evidence="3" id="KW-1185">Reference proteome</keyword>
<dbReference type="RefSeq" id="WP_027462504.1">
    <property type="nucleotide sequence ID" value="NZ_CP021081.1"/>
</dbReference>
<dbReference type="STRING" id="317577.GCA_000419625_02737"/>
<evidence type="ECO:0000313" key="2">
    <source>
        <dbReference type="EMBL" id="ASN80604.1"/>
    </source>
</evidence>
<reference evidence="2 3" key="1">
    <citation type="submission" date="2017-05" db="EMBL/GenBank/DDBJ databases">
        <title>The complete genome sequence of Deinococcus ficus isolated from the rhizosphere of the Ficus religiosa L. in Taiwan.</title>
        <authorList>
            <person name="Wu K.-M."/>
            <person name="Liao T.-L."/>
            <person name="Liu Y.-M."/>
            <person name="Young C.-C."/>
            <person name="Tsai S.-F."/>
        </authorList>
    </citation>
    <scope>NUCLEOTIDE SEQUENCE [LARGE SCALE GENOMIC DNA]</scope>
    <source>
        <strain evidence="2 3">CC-FR2-10</strain>
    </source>
</reference>
<accession>A0A221SVC8</accession>
<dbReference type="AlphaFoldDB" id="A0A221SVC8"/>